<keyword evidence="4 8" id="KW-1133">Transmembrane helix</keyword>
<keyword evidence="10" id="KW-1185">Reference proteome</keyword>
<feature type="transmembrane region" description="Helical" evidence="8">
    <location>
        <begin position="138"/>
        <end position="158"/>
    </location>
</feature>
<comment type="subcellular location">
    <subcellularLocation>
        <location evidence="1 8">Cell membrane</location>
        <topology evidence="1 8">Multi-pass membrane protein</topology>
    </subcellularLocation>
</comment>
<accession>A0AA38M9D5</accession>
<feature type="transmembrane region" description="Helical" evidence="8">
    <location>
        <begin position="274"/>
        <end position="293"/>
    </location>
</feature>
<feature type="transmembrane region" description="Helical" evidence="8">
    <location>
        <begin position="74"/>
        <end position="97"/>
    </location>
</feature>
<dbReference type="Proteomes" id="UP001168821">
    <property type="component" value="Unassembled WGS sequence"/>
</dbReference>
<dbReference type="PANTHER" id="PTHR21143:SF104">
    <property type="entry name" value="GUSTATORY RECEPTOR 8A-RELATED"/>
    <property type="match status" value="1"/>
</dbReference>
<keyword evidence="3 8" id="KW-0812">Transmembrane</keyword>
<dbReference type="GO" id="GO:0050909">
    <property type="term" value="P:sensory perception of taste"/>
    <property type="evidence" value="ECO:0007669"/>
    <property type="project" value="InterPro"/>
</dbReference>
<gene>
    <name evidence="9" type="ORF">Zmor_019779</name>
</gene>
<proteinExistence type="inferred from homology"/>
<evidence type="ECO:0000256" key="8">
    <source>
        <dbReference type="RuleBase" id="RU363108"/>
    </source>
</evidence>
<name>A0AA38M9D5_9CUCU</name>
<evidence type="ECO:0000256" key="2">
    <source>
        <dbReference type="ARBA" id="ARBA00022475"/>
    </source>
</evidence>
<feature type="transmembrane region" description="Helical" evidence="8">
    <location>
        <begin position="12"/>
        <end position="29"/>
    </location>
</feature>
<dbReference type="GO" id="GO:0030424">
    <property type="term" value="C:axon"/>
    <property type="evidence" value="ECO:0007669"/>
    <property type="project" value="TreeGrafter"/>
</dbReference>
<keyword evidence="6 8" id="KW-0675">Receptor</keyword>
<dbReference type="GO" id="GO:0007165">
    <property type="term" value="P:signal transduction"/>
    <property type="evidence" value="ECO:0007669"/>
    <property type="project" value="UniProtKB-KW"/>
</dbReference>
<feature type="transmembrane region" description="Helical" evidence="8">
    <location>
        <begin position="41"/>
        <end position="62"/>
    </location>
</feature>
<evidence type="ECO:0000256" key="7">
    <source>
        <dbReference type="ARBA" id="ARBA00023224"/>
    </source>
</evidence>
<comment type="similarity">
    <text evidence="8">Belongs to the insect chemoreceptor superfamily. Gustatory receptor (GR) family.</text>
</comment>
<reference evidence="9" key="1">
    <citation type="journal article" date="2023" name="G3 (Bethesda)">
        <title>Whole genome assemblies of Zophobas morio and Tenebrio molitor.</title>
        <authorList>
            <person name="Kaur S."/>
            <person name="Stinson S.A."/>
            <person name="diCenzo G.C."/>
        </authorList>
    </citation>
    <scope>NUCLEOTIDE SEQUENCE</scope>
    <source>
        <strain evidence="9">QUZm001</strain>
    </source>
</reference>
<dbReference type="GO" id="GO:0005886">
    <property type="term" value="C:plasma membrane"/>
    <property type="evidence" value="ECO:0007669"/>
    <property type="project" value="UniProtKB-SubCell"/>
</dbReference>
<evidence type="ECO:0000256" key="4">
    <source>
        <dbReference type="ARBA" id="ARBA00022989"/>
    </source>
</evidence>
<dbReference type="GO" id="GO:0043025">
    <property type="term" value="C:neuronal cell body"/>
    <property type="evidence" value="ECO:0007669"/>
    <property type="project" value="TreeGrafter"/>
</dbReference>
<keyword evidence="7 8" id="KW-0807">Transducer</keyword>
<dbReference type="AlphaFoldDB" id="A0AA38M9D5"/>
<dbReference type="GO" id="GO:0008049">
    <property type="term" value="P:male courtship behavior"/>
    <property type="evidence" value="ECO:0007669"/>
    <property type="project" value="TreeGrafter"/>
</dbReference>
<dbReference type="EMBL" id="JALNTZ010000006">
    <property type="protein sequence ID" value="KAJ3647934.1"/>
    <property type="molecule type" value="Genomic_DNA"/>
</dbReference>
<evidence type="ECO:0000313" key="10">
    <source>
        <dbReference type="Proteomes" id="UP001168821"/>
    </source>
</evidence>
<evidence type="ECO:0000256" key="5">
    <source>
        <dbReference type="ARBA" id="ARBA00023136"/>
    </source>
</evidence>
<evidence type="ECO:0000313" key="9">
    <source>
        <dbReference type="EMBL" id="KAJ3647934.1"/>
    </source>
</evidence>
<sequence>MTFKLSVKDINFIRCFHTYLNIFLVTPWYDFDRNVFVRQNITRTYALLLLMLKTMWLCYLINSETLKHAFKNMLLSEIIFYVVTCINCTIISVVTILKTCFWGRAKWKQLYTNFQHIDVFLRNKGKEETCWWKNVYCILFLKHLLFIVLCVNLIYSWYKVLKRPLIGNAFLVNIFDVYYHFMLLQFANWLLHSFNSRYRDLNKTLVAASRNPKRFPNFKNLARMYRILGENVKIFNDLFGQQMVFLLFQYSVGLVESLNRVYITAKIYKNVTDYNYIIISNFNAVIFLMFNYVNVFSNMDSTVRQAEKFIHYCYKLQDDFQNGSKEGRDLIHLSQSSERFVPKFSAAGYFTIKKSVILSLLGNVATYLIIFIQLNESESTNLKINESIHDNINC</sequence>
<protein>
    <recommendedName>
        <fullName evidence="8">Gustatory receptor</fullName>
    </recommendedName>
</protein>
<dbReference type="PANTHER" id="PTHR21143">
    <property type="entry name" value="INVERTEBRATE GUSTATORY RECEPTOR"/>
    <property type="match status" value="1"/>
</dbReference>
<keyword evidence="2 8" id="KW-1003">Cell membrane</keyword>
<feature type="transmembrane region" description="Helical" evidence="8">
    <location>
        <begin position="170"/>
        <end position="191"/>
    </location>
</feature>
<dbReference type="InterPro" id="IPR013604">
    <property type="entry name" value="7TM_chemorcpt"/>
</dbReference>
<feature type="transmembrane region" description="Helical" evidence="8">
    <location>
        <begin position="356"/>
        <end position="374"/>
    </location>
</feature>
<evidence type="ECO:0000256" key="1">
    <source>
        <dbReference type="ARBA" id="ARBA00004651"/>
    </source>
</evidence>
<comment type="caution">
    <text evidence="9">The sequence shown here is derived from an EMBL/GenBank/DDBJ whole genome shotgun (WGS) entry which is preliminary data.</text>
</comment>
<evidence type="ECO:0000256" key="3">
    <source>
        <dbReference type="ARBA" id="ARBA00022692"/>
    </source>
</evidence>
<dbReference type="GO" id="GO:0007635">
    <property type="term" value="P:chemosensory behavior"/>
    <property type="evidence" value="ECO:0007669"/>
    <property type="project" value="TreeGrafter"/>
</dbReference>
<comment type="function">
    <text evidence="8">Gustatory receptor which mediates acceptance or avoidance behavior, depending on its substrates.</text>
</comment>
<dbReference type="Pfam" id="PF08395">
    <property type="entry name" value="7tm_7"/>
    <property type="match status" value="1"/>
</dbReference>
<dbReference type="GO" id="GO:0030425">
    <property type="term" value="C:dendrite"/>
    <property type="evidence" value="ECO:0007669"/>
    <property type="project" value="TreeGrafter"/>
</dbReference>
<organism evidence="9 10">
    <name type="scientific">Zophobas morio</name>
    <dbReference type="NCBI Taxonomy" id="2755281"/>
    <lineage>
        <taxon>Eukaryota</taxon>
        <taxon>Metazoa</taxon>
        <taxon>Ecdysozoa</taxon>
        <taxon>Arthropoda</taxon>
        <taxon>Hexapoda</taxon>
        <taxon>Insecta</taxon>
        <taxon>Pterygota</taxon>
        <taxon>Neoptera</taxon>
        <taxon>Endopterygota</taxon>
        <taxon>Coleoptera</taxon>
        <taxon>Polyphaga</taxon>
        <taxon>Cucujiformia</taxon>
        <taxon>Tenebrionidae</taxon>
        <taxon>Zophobas</taxon>
    </lineage>
</organism>
<keyword evidence="5 8" id="KW-0472">Membrane</keyword>
<evidence type="ECO:0000256" key="6">
    <source>
        <dbReference type="ARBA" id="ARBA00023170"/>
    </source>
</evidence>